<accession>A0A4Z2EUQ6</accession>
<dbReference type="EMBL" id="SRLO01002566">
    <property type="protein sequence ID" value="TNN32657.1"/>
    <property type="molecule type" value="Genomic_DNA"/>
</dbReference>
<protein>
    <submittedName>
        <fullName evidence="2">Uncharacterized protein</fullName>
    </submittedName>
</protein>
<evidence type="ECO:0000313" key="3">
    <source>
        <dbReference type="Proteomes" id="UP000314294"/>
    </source>
</evidence>
<name>A0A4Z2EUQ6_9TELE</name>
<sequence length="112" mass="11972">MSVMEKSREWTVFSQSAALVISSTQATVGHASIIGPTLPHALCFAPLTLCGRRGTRWVVSDEGPESSTAILLKSIYIFILKMYFILRQPPSALKESEGGPALNLPVTPANGG</sequence>
<keyword evidence="3" id="KW-1185">Reference proteome</keyword>
<feature type="region of interest" description="Disordered" evidence="1">
    <location>
        <begin position="92"/>
        <end position="112"/>
    </location>
</feature>
<dbReference type="Proteomes" id="UP000314294">
    <property type="component" value="Unassembled WGS sequence"/>
</dbReference>
<evidence type="ECO:0000256" key="1">
    <source>
        <dbReference type="SAM" id="MobiDB-lite"/>
    </source>
</evidence>
<comment type="caution">
    <text evidence="2">The sequence shown here is derived from an EMBL/GenBank/DDBJ whole genome shotgun (WGS) entry which is preliminary data.</text>
</comment>
<gene>
    <name evidence="2" type="ORF">EYF80_057179</name>
</gene>
<proteinExistence type="predicted"/>
<organism evidence="2 3">
    <name type="scientific">Liparis tanakae</name>
    <name type="common">Tanaka's snailfish</name>
    <dbReference type="NCBI Taxonomy" id="230148"/>
    <lineage>
        <taxon>Eukaryota</taxon>
        <taxon>Metazoa</taxon>
        <taxon>Chordata</taxon>
        <taxon>Craniata</taxon>
        <taxon>Vertebrata</taxon>
        <taxon>Euteleostomi</taxon>
        <taxon>Actinopterygii</taxon>
        <taxon>Neopterygii</taxon>
        <taxon>Teleostei</taxon>
        <taxon>Neoteleostei</taxon>
        <taxon>Acanthomorphata</taxon>
        <taxon>Eupercaria</taxon>
        <taxon>Perciformes</taxon>
        <taxon>Cottioidei</taxon>
        <taxon>Cottales</taxon>
        <taxon>Liparidae</taxon>
        <taxon>Liparis</taxon>
    </lineage>
</organism>
<dbReference type="AlphaFoldDB" id="A0A4Z2EUQ6"/>
<evidence type="ECO:0000313" key="2">
    <source>
        <dbReference type="EMBL" id="TNN32657.1"/>
    </source>
</evidence>
<reference evidence="2 3" key="1">
    <citation type="submission" date="2019-03" db="EMBL/GenBank/DDBJ databases">
        <title>First draft genome of Liparis tanakae, snailfish: a comprehensive survey of snailfish specific genes.</title>
        <authorList>
            <person name="Kim W."/>
            <person name="Song I."/>
            <person name="Jeong J.-H."/>
            <person name="Kim D."/>
            <person name="Kim S."/>
            <person name="Ryu S."/>
            <person name="Song J.Y."/>
            <person name="Lee S.K."/>
        </authorList>
    </citation>
    <scope>NUCLEOTIDE SEQUENCE [LARGE SCALE GENOMIC DNA]</scope>
    <source>
        <tissue evidence="2">Muscle</tissue>
    </source>
</reference>